<dbReference type="RefSeq" id="WP_153470010.1">
    <property type="nucleotide sequence ID" value="NZ_WBOF01000004.1"/>
</dbReference>
<dbReference type="EMBL" id="WBOF01000004">
    <property type="protein sequence ID" value="MQS17329.1"/>
    <property type="molecule type" value="Genomic_DNA"/>
</dbReference>
<protein>
    <submittedName>
        <fullName evidence="1">Uncharacterized protein</fullName>
    </submittedName>
</protein>
<evidence type="ECO:0000313" key="2">
    <source>
        <dbReference type="Proteomes" id="UP000450000"/>
    </source>
</evidence>
<evidence type="ECO:0000313" key="1">
    <source>
        <dbReference type="EMBL" id="MQS17329.1"/>
    </source>
</evidence>
<gene>
    <name evidence="1" type="ORF">F7Q99_35405</name>
</gene>
<comment type="caution">
    <text evidence="1">The sequence shown here is derived from an EMBL/GenBank/DDBJ whole genome shotgun (WGS) entry which is preliminary data.</text>
</comment>
<name>A0A6N7L3I2_9ACTN</name>
<sequence>MRRTLFSLLLKDRDLLGWEAFCVHFAATGRKLAQEAGNHRLATASVGRTTFDRWSSGTWYGRPRGEAAQILEHMLGHTVEELFSPAPGASESAAVLDSVAARIGSRWPTSTLLLPAGGPAGIWEIAGRQRLDGTSAAVHLLPVRRRGVDADVHDLTQDGLQDLERFLRPARRGFLVGVEEQKDDFDLYVRDAAAARRPAPPGPPSTGALSIPSAYLLDDLSYGILWALTQLDDGLLSDDQALDAEQHLLDTYLSLPRSAPSQLLVDLTTVGSSWMGSAFCARHIQQELADASEVPIFWTREQTGEEAACWLFFKHKLDYLQALERFHGTATQTVRVFCLPEAEVARSEKYERVLLLLAIALMERCGIRVRVVPQREYSEVDGVAFVPGQRAVVANWVRASGGALWAAGSTSTRGELRTYATVFADAQGADVLVGEDPASRLRSLADYLSLDWSWLTARSHALGEYGVAGLVRPRSRLLTVEALDETLLFLGKLGSSR</sequence>
<organism evidence="1 2">
    <name type="scientific">Streptomyces kaniharaensis</name>
    <dbReference type="NCBI Taxonomy" id="212423"/>
    <lineage>
        <taxon>Bacteria</taxon>
        <taxon>Bacillati</taxon>
        <taxon>Actinomycetota</taxon>
        <taxon>Actinomycetes</taxon>
        <taxon>Kitasatosporales</taxon>
        <taxon>Streptomycetaceae</taxon>
        <taxon>Streptomyces</taxon>
    </lineage>
</organism>
<dbReference type="Proteomes" id="UP000450000">
    <property type="component" value="Unassembled WGS sequence"/>
</dbReference>
<proteinExistence type="predicted"/>
<accession>A0A6N7L3I2</accession>
<dbReference type="AlphaFoldDB" id="A0A6N7L3I2"/>
<reference evidence="1 2" key="1">
    <citation type="submission" date="2019-09" db="EMBL/GenBank/DDBJ databases">
        <title>Genome Sequences of Streptomyces kaniharaensis ATCC 21070.</title>
        <authorList>
            <person name="Zhu W."/>
            <person name="De Crecy-Lagard V."/>
            <person name="Richards N.G."/>
        </authorList>
    </citation>
    <scope>NUCLEOTIDE SEQUENCE [LARGE SCALE GENOMIC DNA]</scope>
    <source>
        <strain evidence="1 2">SF-557</strain>
    </source>
</reference>
<keyword evidence="2" id="KW-1185">Reference proteome</keyword>
<dbReference type="OrthoDB" id="4541472at2"/>